<proteinExistence type="predicted"/>
<organism evidence="1 2">
    <name type="scientific">Ataeniobius toweri</name>
    <dbReference type="NCBI Taxonomy" id="208326"/>
    <lineage>
        <taxon>Eukaryota</taxon>
        <taxon>Metazoa</taxon>
        <taxon>Chordata</taxon>
        <taxon>Craniata</taxon>
        <taxon>Vertebrata</taxon>
        <taxon>Euteleostomi</taxon>
        <taxon>Actinopterygii</taxon>
        <taxon>Neopterygii</taxon>
        <taxon>Teleostei</taxon>
        <taxon>Neoteleostei</taxon>
        <taxon>Acanthomorphata</taxon>
        <taxon>Ovalentaria</taxon>
        <taxon>Atherinomorphae</taxon>
        <taxon>Cyprinodontiformes</taxon>
        <taxon>Goodeidae</taxon>
        <taxon>Ataeniobius</taxon>
    </lineage>
</organism>
<gene>
    <name evidence="1" type="ORF">ATANTOWER_026089</name>
</gene>
<evidence type="ECO:0000313" key="2">
    <source>
        <dbReference type="Proteomes" id="UP001345963"/>
    </source>
</evidence>
<sequence>MNLDESQIYLRIITCCERQHINSADFPVRSLGSRIICTLTCCGDAIFSSRSDDGMFSPNQVLFVYSIQDLILVLYGLCPRCFSWHSVTFHQHQWISGIE</sequence>
<name>A0ABU7BRK1_9TELE</name>
<evidence type="ECO:0000313" key="1">
    <source>
        <dbReference type="EMBL" id="MED6253296.1"/>
    </source>
</evidence>
<dbReference type="Proteomes" id="UP001345963">
    <property type="component" value="Unassembled WGS sequence"/>
</dbReference>
<dbReference type="EMBL" id="JAHUTI010065135">
    <property type="protein sequence ID" value="MED6253296.1"/>
    <property type="molecule type" value="Genomic_DNA"/>
</dbReference>
<reference evidence="1 2" key="1">
    <citation type="submission" date="2021-07" db="EMBL/GenBank/DDBJ databases">
        <authorList>
            <person name="Palmer J.M."/>
        </authorList>
    </citation>
    <scope>NUCLEOTIDE SEQUENCE [LARGE SCALE GENOMIC DNA]</scope>
    <source>
        <strain evidence="1 2">AT_MEX2019</strain>
        <tissue evidence="1">Muscle</tissue>
    </source>
</reference>
<keyword evidence="2" id="KW-1185">Reference proteome</keyword>
<comment type="caution">
    <text evidence="1">The sequence shown here is derived from an EMBL/GenBank/DDBJ whole genome shotgun (WGS) entry which is preliminary data.</text>
</comment>
<accession>A0ABU7BRK1</accession>
<protein>
    <submittedName>
        <fullName evidence="1">Uncharacterized protein</fullName>
    </submittedName>
</protein>